<dbReference type="KEGG" id="mol:YLM1_1081"/>
<evidence type="ECO:0000313" key="8">
    <source>
        <dbReference type="EMBL" id="AMK15638.1"/>
    </source>
</evidence>
<name>A0A126R0N2_METOL</name>
<dbReference type="Proteomes" id="UP000066376">
    <property type="component" value="Chromosome"/>
</dbReference>
<dbReference type="GO" id="GO:0097550">
    <property type="term" value="C:transcription preinitiation complex"/>
    <property type="evidence" value="ECO:0007669"/>
    <property type="project" value="TreeGrafter"/>
</dbReference>
<keyword evidence="8" id="KW-0396">Initiation factor</keyword>
<dbReference type="InterPro" id="IPR013763">
    <property type="entry name" value="Cyclin-like_dom"/>
</dbReference>
<dbReference type="CDD" id="cd20550">
    <property type="entry name" value="CYCLIN_TFIIB_archaea_like_rpt2"/>
    <property type="match status" value="1"/>
</dbReference>
<organism evidence="8 10">
    <name type="scientific">Methanobrevibacter olleyae</name>
    <dbReference type="NCBI Taxonomy" id="294671"/>
    <lineage>
        <taxon>Archaea</taxon>
        <taxon>Methanobacteriati</taxon>
        <taxon>Methanobacteriota</taxon>
        <taxon>Methanomada group</taxon>
        <taxon>Methanobacteria</taxon>
        <taxon>Methanobacteriales</taxon>
        <taxon>Methanobacteriaceae</taxon>
        <taxon>Methanobrevibacter</taxon>
    </lineage>
</organism>
<evidence type="ECO:0000256" key="6">
    <source>
        <dbReference type="PROSITE-ProRule" id="PRU00469"/>
    </source>
</evidence>
<dbReference type="EMBL" id="FOTL01000003">
    <property type="protein sequence ID" value="SFL24205.1"/>
    <property type="molecule type" value="Genomic_DNA"/>
</dbReference>
<evidence type="ECO:0000256" key="4">
    <source>
        <dbReference type="ARBA" id="ARBA00023015"/>
    </source>
</evidence>
<keyword evidence="4" id="KW-0805">Transcription regulation</keyword>
<keyword evidence="3 6" id="KW-0862">Zinc</keyword>
<reference evidence="8 10" key="1">
    <citation type="journal article" date="2016" name="Genome Announc.">
        <title>Draft Genome Sequence of the Rumen Methanogen Methanobrevibacter olleyae YLM1.</title>
        <authorList>
            <person name="Kelly W.J."/>
            <person name="Li D."/>
            <person name="Lambie S.C."/>
            <person name="Cox F."/>
            <person name="Attwood G.T."/>
            <person name="Altermann E."/>
            <person name="Leahy S.C."/>
        </authorList>
    </citation>
    <scope>NUCLEOTIDE SEQUENCE [LARGE SCALE GENOMIC DNA]</scope>
    <source>
        <strain evidence="8 10">YLM1</strain>
    </source>
</reference>
<evidence type="ECO:0000313" key="10">
    <source>
        <dbReference type="Proteomes" id="UP000066376"/>
    </source>
</evidence>
<dbReference type="PROSITE" id="PS51134">
    <property type="entry name" value="ZF_TFIIB"/>
    <property type="match status" value="1"/>
</dbReference>
<dbReference type="RefSeq" id="WP_082762131.1">
    <property type="nucleotide sequence ID" value="NZ_CP014265.1"/>
</dbReference>
<keyword evidence="3 6" id="KW-0863">Zinc-finger</keyword>
<reference evidence="9" key="4">
    <citation type="submission" date="2016-10" db="EMBL/GenBank/DDBJ databases">
        <authorList>
            <person name="de Groot N.N."/>
        </authorList>
    </citation>
    <scope>NUCLEOTIDE SEQUENCE [LARGE SCALE GENOMIC DNA]</scope>
    <source>
        <strain evidence="9">DSM 16632</strain>
    </source>
</reference>
<keyword evidence="8" id="KW-0648">Protein biosynthesis</keyword>
<dbReference type="InterPro" id="IPR013137">
    <property type="entry name" value="Znf_TFIIB"/>
</dbReference>
<dbReference type="GeneID" id="28489385"/>
<dbReference type="Proteomes" id="UP000183442">
    <property type="component" value="Unassembled WGS sequence"/>
</dbReference>
<dbReference type="PANTHER" id="PTHR11618">
    <property type="entry name" value="TRANSCRIPTION INITIATION FACTOR IIB-RELATED"/>
    <property type="match status" value="1"/>
</dbReference>
<sequence length="339" mass="38058">MSFSETIIKNNVLGSKIYFNEELREKEYSSILKHKSRNKKSSKSDKNETDAFTCPVCGSNKVFFDRVRFEKLCRDCGLVLEENIIDSTIRGTSRDNEGNSYSQNGAPSDIAIHDGGLSTSFDVHKGNLKNRHRWYRLRKVHNQSRVRGSRERNLSRAFSELSLLISNLSLSRAVKNESASIYRKALDKDLVRGRSINKLMIATVYIACRQCRVPRTLDEMAEVTSVDKKTIGKNYRFLLRELGLKLPIVSPTDYIPRFASKLALSSNVEVKSIEIINQAKGLGLSSGKDPASIAATVLYGSAILLGERKTQTEVASTLGVTEVTIRNRLKELNAELDFI</sequence>
<dbReference type="PRINTS" id="PR00685">
    <property type="entry name" value="TIFACTORIIB"/>
</dbReference>
<keyword evidence="5" id="KW-0804">Transcription</keyword>
<dbReference type="OrthoDB" id="7429at2157"/>
<evidence type="ECO:0000259" key="7">
    <source>
        <dbReference type="PROSITE" id="PS51134"/>
    </source>
</evidence>
<dbReference type="InterPro" id="IPR036915">
    <property type="entry name" value="Cyclin-like_sf"/>
</dbReference>
<keyword evidence="3 6" id="KW-0479">Metal-binding</keyword>
<dbReference type="GO" id="GO:0070897">
    <property type="term" value="P:transcription preinitiation complex assembly"/>
    <property type="evidence" value="ECO:0007669"/>
    <property type="project" value="InterPro"/>
</dbReference>
<dbReference type="Gene3D" id="1.10.472.170">
    <property type="match status" value="1"/>
</dbReference>
<feature type="domain" description="TFIIB-type" evidence="7">
    <location>
        <begin position="50"/>
        <end position="81"/>
    </location>
</feature>
<comment type="similarity">
    <text evidence="1">Belongs to the TFIIB family.</text>
</comment>
<dbReference type="GO" id="GO:0003743">
    <property type="term" value="F:translation initiation factor activity"/>
    <property type="evidence" value="ECO:0007669"/>
    <property type="project" value="UniProtKB-KW"/>
</dbReference>
<dbReference type="SUPFAM" id="SSF57783">
    <property type="entry name" value="Zinc beta-ribbon"/>
    <property type="match status" value="1"/>
</dbReference>
<evidence type="ECO:0000313" key="11">
    <source>
        <dbReference type="Proteomes" id="UP000183442"/>
    </source>
</evidence>
<dbReference type="InterPro" id="IPR013150">
    <property type="entry name" value="TFIIB_cyclin"/>
</dbReference>
<dbReference type="GO" id="GO:0008270">
    <property type="term" value="F:zinc ion binding"/>
    <property type="evidence" value="ECO:0007669"/>
    <property type="project" value="UniProtKB-KW"/>
</dbReference>
<dbReference type="PANTHER" id="PTHR11618:SF13">
    <property type="entry name" value="TRANSCRIPTION INITIATION FACTOR IIB"/>
    <property type="match status" value="1"/>
</dbReference>
<dbReference type="InterPro" id="IPR000812">
    <property type="entry name" value="TFIIB"/>
</dbReference>
<evidence type="ECO:0000256" key="1">
    <source>
        <dbReference type="ARBA" id="ARBA00010857"/>
    </source>
</evidence>
<reference evidence="10" key="2">
    <citation type="submission" date="2016-02" db="EMBL/GenBank/DDBJ databases">
        <title>The draft genome sequence of the rumen methanogen Methanobrevibacter olleyae YLM1.</title>
        <authorList>
            <consortium name="New Zealand Agricultural Greenhouse Gas Research Centre/Pastoral Greenhouse Gas Research Consortium"/>
            <person name="Kelly W.J."/>
            <person name="Li D."/>
            <person name="Lambie S.C."/>
            <person name="Attwood G.T."/>
            <person name="Altermann E."/>
            <person name="Leahy S.C."/>
        </authorList>
    </citation>
    <scope>NUCLEOTIDE SEQUENCE [LARGE SCALE GENOMIC DNA]</scope>
    <source>
        <strain evidence="10">YLM1</strain>
    </source>
</reference>
<evidence type="ECO:0000256" key="3">
    <source>
        <dbReference type="ARBA" id="ARBA00022771"/>
    </source>
</evidence>
<evidence type="ECO:0000256" key="2">
    <source>
        <dbReference type="ARBA" id="ARBA00022737"/>
    </source>
</evidence>
<protein>
    <submittedName>
        <fullName evidence="8 9">Transcription initiation factor TFIIB</fullName>
    </submittedName>
</protein>
<keyword evidence="2" id="KW-0677">Repeat</keyword>
<proteinExistence type="inferred from homology"/>
<dbReference type="GO" id="GO:0017025">
    <property type="term" value="F:TBP-class protein binding"/>
    <property type="evidence" value="ECO:0007669"/>
    <property type="project" value="InterPro"/>
</dbReference>
<dbReference type="SUPFAM" id="SSF47954">
    <property type="entry name" value="Cyclin-like"/>
    <property type="match status" value="2"/>
</dbReference>
<keyword evidence="10" id="KW-1185">Reference proteome</keyword>
<reference evidence="11" key="3">
    <citation type="submission" date="2016-10" db="EMBL/GenBank/DDBJ databases">
        <authorList>
            <person name="Varghese N."/>
        </authorList>
    </citation>
    <scope>NUCLEOTIDE SEQUENCE [LARGE SCALE GENOMIC DNA]</scope>
    <source>
        <strain evidence="11">DSM 16632</strain>
    </source>
</reference>
<accession>A0A126R0N2</accession>
<dbReference type="Gene3D" id="1.10.472.10">
    <property type="entry name" value="Cyclin-like"/>
    <property type="match status" value="1"/>
</dbReference>
<dbReference type="AlphaFoldDB" id="A0A126R0N2"/>
<dbReference type="STRING" id="294671.YLM1_1081"/>
<gene>
    <name evidence="9" type="ORF">SAMN02910297_00333</name>
    <name evidence="8" type="ORF">YLM1_1081</name>
</gene>
<evidence type="ECO:0000256" key="5">
    <source>
        <dbReference type="ARBA" id="ARBA00023163"/>
    </source>
</evidence>
<evidence type="ECO:0000313" key="9">
    <source>
        <dbReference type="EMBL" id="SFL24205.1"/>
    </source>
</evidence>
<dbReference type="SMART" id="SM00385">
    <property type="entry name" value="CYCLIN"/>
    <property type="match status" value="2"/>
</dbReference>
<dbReference type="Pfam" id="PF00382">
    <property type="entry name" value="TFIIB"/>
    <property type="match status" value="2"/>
</dbReference>
<dbReference type="PATRIC" id="fig|294671.3.peg.1132"/>
<dbReference type="Pfam" id="PF08271">
    <property type="entry name" value="Zn_Ribbon_TF"/>
    <property type="match status" value="1"/>
</dbReference>
<dbReference type="EMBL" id="CP014265">
    <property type="protein sequence ID" value="AMK15638.1"/>
    <property type="molecule type" value="Genomic_DNA"/>
</dbReference>